<dbReference type="InterPro" id="IPR050469">
    <property type="entry name" value="Diguanylate_Cyclase"/>
</dbReference>
<dbReference type="InterPro" id="IPR029016">
    <property type="entry name" value="GAF-like_dom_sf"/>
</dbReference>
<protein>
    <recommendedName>
        <fullName evidence="1">diguanylate cyclase</fullName>
        <ecNumber evidence="1">2.7.7.65</ecNumber>
    </recommendedName>
</protein>
<dbReference type="GO" id="GO:0016301">
    <property type="term" value="F:kinase activity"/>
    <property type="evidence" value="ECO:0007669"/>
    <property type="project" value="UniProtKB-KW"/>
</dbReference>
<dbReference type="SMART" id="SM00267">
    <property type="entry name" value="GGDEF"/>
    <property type="match status" value="1"/>
</dbReference>
<dbReference type="PATRIC" id="fig|455434.6.peg.968"/>
<organism evidence="4 5">
    <name type="scientific">Treponema pallidum subsp. pallidum (strain SS14)</name>
    <dbReference type="NCBI Taxonomy" id="455434"/>
    <lineage>
        <taxon>Bacteria</taxon>
        <taxon>Pseudomonadati</taxon>
        <taxon>Spirochaetota</taxon>
        <taxon>Spirochaetia</taxon>
        <taxon>Spirochaetales</taxon>
        <taxon>Treponemataceae</taxon>
        <taxon>Treponema</taxon>
    </lineage>
</organism>
<dbReference type="Pfam" id="PF00990">
    <property type="entry name" value="GGDEF"/>
    <property type="match status" value="1"/>
</dbReference>
<accession>A0A0H3BLX3</accession>
<comment type="catalytic activity">
    <reaction evidence="2">
        <text>2 GTP = 3',3'-c-di-GMP + 2 diphosphate</text>
        <dbReference type="Rhea" id="RHEA:24898"/>
        <dbReference type="ChEBI" id="CHEBI:33019"/>
        <dbReference type="ChEBI" id="CHEBI:37565"/>
        <dbReference type="ChEBI" id="CHEBI:58805"/>
        <dbReference type="EC" id="2.7.7.65"/>
    </reaction>
</comment>
<dbReference type="KEGG" id="tpp:TPASS_0981"/>
<dbReference type="EMBL" id="CP000805">
    <property type="protein sequence ID" value="ACD71397.1"/>
    <property type="molecule type" value="Genomic_DNA"/>
</dbReference>
<dbReference type="EC" id="2.7.7.65" evidence="1"/>
<dbReference type="Gene3D" id="3.30.70.270">
    <property type="match status" value="1"/>
</dbReference>
<reference evidence="4 5" key="1">
    <citation type="journal article" date="2008" name="BMC Microbiol.">
        <title>Complete genome sequence of Treponema pallidum ssp. pallidum strain SS14 determined with oligonucleotide arrays.</title>
        <authorList>
            <person name="Matejkova P."/>
            <person name="Strouhal M."/>
            <person name="Smajs D."/>
            <person name="Norris S.J."/>
            <person name="Palzkill T."/>
            <person name="Petrosino J.F."/>
            <person name="Sodergren E."/>
            <person name="Norton J.E."/>
            <person name="Singh J."/>
            <person name="Richmond T.A."/>
            <person name="Molla M.N."/>
            <person name="Albert T.J."/>
            <person name="Weinstock G.M."/>
        </authorList>
    </citation>
    <scope>NUCLEOTIDE SEQUENCE [LARGE SCALE GENOMIC DNA]</scope>
    <source>
        <strain evidence="4 5">SS14</strain>
    </source>
</reference>
<dbReference type="Gene3D" id="3.30.450.40">
    <property type="match status" value="1"/>
</dbReference>
<dbReference type="InterPro" id="IPR048092">
    <property type="entry name" value="Dguan_cyc_DgcA"/>
</dbReference>
<dbReference type="PANTHER" id="PTHR45138">
    <property type="entry name" value="REGULATORY COMPONENTS OF SENSORY TRANSDUCTION SYSTEM"/>
    <property type="match status" value="1"/>
</dbReference>
<dbReference type="PROSITE" id="PS50887">
    <property type="entry name" value="GGDEF"/>
    <property type="match status" value="1"/>
</dbReference>
<dbReference type="CDD" id="cd01949">
    <property type="entry name" value="GGDEF"/>
    <property type="match status" value="1"/>
</dbReference>
<evidence type="ECO:0000256" key="1">
    <source>
        <dbReference type="ARBA" id="ARBA00012528"/>
    </source>
</evidence>
<dbReference type="GO" id="GO:1902201">
    <property type="term" value="P:negative regulation of bacterial-type flagellum-dependent cell motility"/>
    <property type="evidence" value="ECO:0007669"/>
    <property type="project" value="TreeGrafter"/>
</dbReference>
<dbReference type="InterPro" id="IPR000160">
    <property type="entry name" value="GGDEF_dom"/>
</dbReference>
<dbReference type="SUPFAM" id="SSF55781">
    <property type="entry name" value="GAF domain-like"/>
    <property type="match status" value="1"/>
</dbReference>
<evidence type="ECO:0000313" key="5">
    <source>
        <dbReference type="Proteomes" id="UP000001202"/>
    </source>
</evidence>
<dbReference type="SUPFAM" id="SSF55073">
    <property type="entry name" value="Nucleotide cyclase"/>
    <property type="match status" value="1"/>
</dbReference>
<dbReference type="GO" id="GO:0005886">
    <property type="term" value="C:plasma membrane"/>
    <property type="evidence" value="ECO:0007669"/>
    <property type="project" value="TreeGrafter"/>
</dbReference>
<dbReference type="InterPro" id="IPR043128">
    <property type="entry name" value="Rev_trsase/Diguanyl_cyclase"/>
</dbReference>
<dbReference type="PANTHER" id="PTHR45138:SF9">
    <property type="entry name" value="DIGUANYLATE CYCLASE DGCM-RELATED"/>
    <property type="match status" value="1"/>
</dbReference>
<keyword evidence="4" id="KW-0418">Kinase</keyword>
<evidence type="ECO:0000313" key="4">
    <source>
        <dbReference type="EMBL" id="ACD71397.1"/>
    </source>
</evidence>
<dbReference type="GO" id="GO:0043709">
    <property type="term" value="P:cell adhesion involved in single-species biofilm formation"/>
    <property type="evidence" value="ECO:0007669"/>
    <property type="project" value="TreeGrafter"/>
</dbReference>
<evidence type="ECO:0000259" key="3">
    <source>
        <dbReference type="PROSITE" id="PS50887"/>
    </source>
</evidence>
<dbReference type="GO" id="GO:0052621">
    <property type="term" value="F:diguanylate cyclase activity"/>
    <property type="evidence" value="ECO:0007669"/>
    <property type="project" value="UniProtKB-EC"/>
</dbReference>
<feature type="domain" description="GGDEF" evidence="3">
    <location>
        <begin position="247"/>
        <end position="380"/>
    </location>
</feature>
<dbReference type="NCBIfam" id="NF041606">
    <property type="entry name" value="dguan_cyc_DgcA"/>
    <property type="match status" value="1"/>
</dbReference>
<dbReference type="AlphaFoldDB" id="A0A0H3BLX3"/>
<dbReference type="NCBIfam" id="TIGR00254">
    <property type="entry name" value="GGDEF"/>
    <property type="match status" value="1"/>
</dbReference>
<gene>
    <name evidence="4" type="ordered locus">TPASS_0981</name>
</gene>
<sequence>MSYRTRSSLDRKRDYICPACNLYKAGSCARIVHPRWQGILVKECVSKEKRIYDLKQLLEISKSLNSLLEFTHLVEAILYVAMAQTKTLGAALFTKKNAGMKKLSLSRNVCGFDVSHHAQLIISEEDPILRLLDEKACCLSPEEVQSALAPSKSVRSLLDLQPSLFVPLRAKDHLVGLILLGKKINVHEAYTPYDQSIIMDIAQLAAIAINNALLLEQATTDMMTQMKLKHYFFAMLTAKLDTLSTQETVSVLMLDIDFFKQINDTHGHLCGDLVLQHVAEIIRSCTRPCDIASRYGGEEFMLMLSNNSSREAAHVAERIRVATEQLTIPYHEVSIRVTVSAGVAEYLPNQESAETLIKRADSALYQAKQNGRNKVVISEKNMCSSQE</sequence>
<evidence type="ECO:0000256" key="2">
    <source>
        <dbReference type="ARBA" id="ARBA00034247"/>
    </source>
</evidence>
<name>A0A0H3BLX3_TREPS</name>
<dbReference type="InterPro" id="IPR029787">
    <property type="entry name" value="Nucleotide_cyclase"/>
</dbReference>
<dbReference type="Proteomes" id="UP000001202">
    <property type="component" value="Chromosome"/>
</dbReference>
<dbReference type="FunFam" id="3.30.70.270:FF:000001">
    <property type="entry name" value="Diguanylate cyclase domain protein"/>
    <property type="match status" value="1"/>
</dbReference>
<proteinExistence type="predicted"/>
<keyword evidence="4" id="KW-0808">Transferase</keyword>